<organism evidence="1 2">
    <name type="scientific">Trabulsiella odontotermitis</name>
    <dbReference type="NCBI Taxonomy" id="379893"/>
    <lineage>
        <taxon>Bacteria</taxon>
        <taxon>Pseudomonadati</taxon>
        <taxon>Pseudomonadota</taxon>
        <taxon>Gammaproteobacteria</taxon>
        <taxon>Enterobacterales</taxon>
        <taxon>Enterobacteriaceae</taxon>
        <taxon>Trabulsiella</taxon>
    </lineage>
</organism>
<dbReference type="AlphaFoldDB" id="A0A0L0GZV5"/>
<evidence type="ECO:0000313" key="2">
    <source>
        <dbReference type="Proteomes" id="UP000037393"/>
    </source>
</evidence>
<evidence type="ECO:0000313" key="1">
    <source>
        <dbReference type="EMBL" id="KNC94003.1"/>
    </source>
</evidence>
<name>A0A0L0GZV5_9ENTR</name>
<dbReference type="RefSeq" id="WP_238158647.1">
    <property type="nucleotide sequence ID" value="NZ_JNGI01000035.1"/>
</dbReference>
<dbReference type="Proteomes" id="UP000037393">
    <property type="component" value="Unassembled WGS sequence"/>
</dbReference>
<reference evidence="1 2" key="1">
    <citation type="journal article" date="2015" name="Appl. Environ. Microbiol.">
        <title>The Enterobacterium Trabulsiella odontotermitis Presents Novel Adaptations Related to Its Association with Fungus-Growing Termites.</title>
        <authorList>
            <person name="Sapountzis P."/>
            <person name="Gruntjes T."/>
            <person name="Otani S."/>
            <person name="Estevez J."/>
            <person name="da Costa R.R."/>
            <person name="Plunkett G.3rd."/>
            <person name="Perna N.T."/>
            <person name="Poulsen M."/>
        </authorList>
    </citation>
    <scope>NUCLEOTIDE SEQUENCE [LARGE SCALE GENOMIC DNA]</scope>
    <source>
        <strain evidence="1 2">12</strain>
    </source>
</reference>
<accession>A0A0L0GZV5</accession>
<gene>
    <name evidence="1" type="ORF">GM31_16655</name>
</gene>
<keyword evidence="2" id="KW-1185">Reference proteome</keyword>
<sequence length="113" mass="13118">MSTLIERRRNRMAVMKMNSMQRRTGSNFQIVELKDSSHLPLELSEEILTMALEKHFEEMIYDNHKRAEAEILISNHYSNCTGINKLTPLGVDFMNELIKTLAEESVKSQGFQE</sequence>
<dbReference type="PATRIC" id="fig|379893.4.peg.3385"/>
<comment type="caution">
    <text evidence="1">The sequence shown here is derived from an EMBL/GenBank/DDBJ whole genome shotgun (WGS) entry which is preliminary data.</text>
</comment>
<dbReference type="EMBL" id="JNGI01000035">
    <property type="protein sequence ID" value="KNC94003.1"/>
    <property type="molecule type" value="Genomic_DNA"/>
</dbReference>
<protein>
    <submittedName>
        <fullName evidence="1">Uncharacterized protein</fullName>
    </submittedName>
</protein>
<proteinExistence type="predicted"/>